<dbReference type="PANTHER" id="PTHR31429:SF86">
    <property type="entry name" value="WRKY TRANSCRIPTION FACTOR 61-RELATED"/>
    <property type="match status" value="1"/>
</dbReference>
<feature type="compositionally biased region" description="Polar residues" evidence="7">
    <location>
        <begin position="171"/>
        <end position="189"/>
    </location>
</feature>
<dbReference type="InterPro" id="IPR044810">
    <property type="entry name" value="WRKY_plant"/>
</dbReference>
<dbReference type="AlphaFoldDB" id="A0AAN9R0W8"/>
<feature type="compositionally biased region" description="Polar residues" evidence="7">
    <location>
        <begin position="36"/>
        <end position="45"/>
    </location>
</feature>
<keyword evidence="6" id="KW-0175">Coiled coil</keyword>
<accession>A0AAN9R0W8</accession>
<feature type="compositionally biased region" description="Basic and acidic residues" evidence="7">
    <location>
        <begin position="1"/>
        <end position="31"/>
    </location>
</feature>
<sequence length="595" mass="64714">MEFGSERSAHEVKEEKRTESTLGGQEHRPEQEIVMQETSLTTPERSTVEVGAHVSCLSKKEEVDELQNAKTEMGEVIEENQRLKIRLNRILNDYRTLQMQFHSIVEQETKDCSDKPKNDQEMREESELVSLSLGRIPVPRNNEKGKVPKTLEEEEDEEGLSLGLECKYETSKSGSTTEHVPNPSPTNSVEEVPKEEAAGESWPASKGHKTNRDGGEVEVSEQNPAKKARVCVRARCDTPTLNDGCQWRKYGQKISKGNPCPRAYYRCTVAPSCPVRKQVQRCAQDMTILITTYEGTHNHPLPLSATAMASTTSAAASMLLSGSSTSHSGSSPSPNITTTAADLHGIKFSLSDGSQSKQYYLSHPALSSSNSHPTITLDLTSNPLSSSAPFAKFTSNSSYNPQRYPPSTSLSFSSSESNTSSWSNGFFTYNTQPYTNNRNANVNVLGNINLGRQQTEQQPMENIYSSFMQRNSNPIPPAQHSLPDTIAAATKVITADPNFQSALAAALSSIIGSGSSQGNQGAAENPSQKIKWGELFPPSFALPSSSKVNGCASSFLNKAPANPQPGSLMFLQPPLPLSSPKSASGSPGDHREKKN</sequence>
<feature type="region of interest" description="Disordered" evidence="7">
    <location>
        <begin position="395"/>
        <end position="415"/>
    </location>
</feature>
<evidence type="ECO:0000256" key="1">
    <source>
        <dbReference type="ARBA" id="ARBA00004123"/>
    </source>
</evidence>
<feature type="compositionally biased region" description="Low complexity" evidence="7">
    <location>
        <begin position="567"/>
        <end position="587"/>
    </location>
</feature>
<evidence type="ECO:0000256" key="3">
    <source>
        <dbReference type="ARBA" id="ARBA00023125"/>
    </source>
</evidence>
<evidence type="ECO:0000259" key="8">
    <source>
        <dbReference type="PROSITE" id="PS50811"/>
    </source>
</evidence>
<gene>
    <name evidence="9" type="ORF">VNO80_19658</name>
</gene>
<evidence type="ECO:0000256" key="4">
    <source>
        <dbReference type="ARBA" id="ARBA00023163"/>
    </source>
</evidence>
<feature type="region of interest" description="Disordered" evidence="7">
    <location>
        <begin position="552"/>
        <end position="595"/>
    </location>
</feature>
<dbReference type="SMART" id="SM00774">
    <property type="entry name" value="WRKY"/>
    <property type="match status" value="1"/>
</dbReference>
<keyword evidence="4" id="KW-0804">Transcription</keyword>
<evidence type="ECO:0000313" key="10">
    <source>
        <dbReference type="Proteomes" id="UP001374584"/>
    </source>
</evidence>
<evidence type="ECO:0000313" key="9">
    <source>
        <dbReference type="EMBL" id="KAK7354199.1"/>
    </source>
</evidence>
<dbReference type="FunFam" id="2.20.25.80:FF:000002">
    <property type="entry name" value="probable WRKY transcription factor 31"/>
    <property type="match status" value="1"/>
</dbReference>
<dbReference type="SUPFAM" id="SSF118290">
    <property type="entry name" value="WRKY DNA-binding domain"/>
    <property type="match status" value="1"/>
</dbReference>
<feature type="region of interest" description="Disordered" evidence="7">
    <location>
        <begin position="108"/>
        <end position="224"/>
    </location>
</feature>
<dbReference type="EMBL" id="JAYMYR010000007">
    <property type="protein sequence ID" value="KAK7354199.1"/>
    <property type="molecule type" value="Genomic_DNA"/>
</dbReference>
<dbReference type="Proteomes" id="UP001374584">
    <property type="component" value="Unassembled WGS sequence"/>
</dbReference>
<protein>
    <recommendedName>
        <fullName evidence="8">WRKY domain-containing protein</fullName>
    </recommendedName>
</protein>
<dbReference type="PANTHER" id="PTHR31429">
    <property type="entry name" value="WRKY TRANSCRIPTION FACTOR 36-RELATED"/>
    <property type="match status" value="1"/>
</dbReference>
<feature type="compositionally biased region" description="Basic and acidic residues" evidence="7">
    <location>
        <begin position="141"/>
        <end position="151"/>
    </location>
</feature>
<dbReference type="GO" id="GO:0043565">
    <property type="term" value="F:sequence-specific DNA binding"/>
    <property type="evidence" value="ECO:0007669"/>
    <property type="project" value="InterPro"/>
</dbReference>
<dbReference type="Pfam" id="PF03106">
    <property type="entry name" value="WRKY"/>
    <property type="match status" value="1"/>
</dbReference>
<feature type="compositionally biased region" description="Basic and acidic residues" evidence="7">
    <location>
        <begin position="108"/>
        <end position="126"/>
    </location>
</feature>
<evidence type="ECO:0000256" key="5">
    <source>
        <dbReference type="ARBA" id="ARBA00023242"/>
    </source>
</evidence>
<evidence type="ECO:0000256" key="2">
    <source>
        <dbReference type="ARBA" id="ARBA00023015"/>
    </source>
</evidence>
<evidence type="ECO:0000256" key="7">
    <source>
        <dbReference type="SAM" id="MobiDB-lite"/>
    </source>
</evidence>
<comment type="caution">
    <text evidence="9">The sequence shown here is derived from an EMBL/GenBank/DDBJ whole genome shotgun (WGS) entry which is preliminary data.</text>
</comment>
<feature type="region of interest" description="Disordered" evidence="7">
    <location>
        <begin position="1"/>
        <end position="48"/>
    </location>
</feature>
<name>A0AAN9R0W8_PHACN</name>
<comment type="subcellular location">
    <subcellularLocation>
        <location evidence="1">Nucleus</location>
    </subcellularLocation>
</comment>
<keyword evidence="5" id="KW-0539">Nucleus</keyword>
<dbReference type="GO" id="GO:0003700">
    <property type="term" value="F:DNA-binding transcription factor activity"/>
    <property type="evidence" value="ECO:0007669"/>
    <property type="project" value="InterPro"/>
</dbReference>
<feature type="coiled-coil region" evidence="6">
    <location>
        <begin position="59"/>
        <end position="100"/>
    </location>
</feature>
<keyword evidence="2" id="KW-0805">Transcription regulation</keyword>
<reference evidence="9 10" key="1">
    <citation type="submission" date="2024-01" db="EMBL/GenBank/DDBJ databases">
        <title>The genomes of 5 underutilized Papilionoideae crops provide insights into root nodulation and disease resistanc.</title>
        <authorList>
            <person name="Jiang F."/>
        </authorList>
    </citation>
    <scope>NUCLEOTIDE SEQUENCE [LARGE SCALE GENOMIC DNA]</scope>
    <source>
        <strain evidence="9">JINMINGXINNONG_FW02</strain>
        <tissue evidence="9">Leaves</tissue>
    </source>
</reference>
<organism evidence="9 10">
    <name type="scientific">Phaseolus coccineus</name>
    <name type="common">Scarlet runner bean</name>
    <name type="synonym">Phaseolus multiflorus</name>
    <dbReference type="NCBI Taxonomy" id="3886"/>
    <lineage>
        <taxon>Eukaryota</taxon>
        <taxon>Viridiplantae</taxon>
        <taxon>Streptophyta</taxon>
        <taxon>Embryophyta</taxon>
        <taxon>Tracheophyta</taxon>
        <taxon>Spermatophyta</taxon>
        <taxon>Magnoliopsida</taxon>
        <taxon>eudicotyledons</taxon>
        <taxon>Gunneridae</taxon>
        <taxon>Pentapetalae</taxon>
        <taxon>rosids</taxon>
        <taxon>fabids</taxon>
        <taxon>Fabales</taxon>
        <taxon>Fabaceae</taxon>
        <taxon>Papilionoideae</taxon>
        <taxon>50 kb inversion clade</taxon>
        <taxon>NPAAA clade</taxon>
        <taxon>indigoferoid/millettioid clade</taxon>
        <taxon>Phaseoleae</taxon>
        <taxon>Phaseolus</taxon>
    </lineage>
</organism>
<evidence type="ECO:0000256" key="6">
    <source>
        <dbReference type="SAM" id="Coils"/>
    </source>
</evidence>
<dbReference type="GO" id="GO:0005634">
    <property type="term" value="C:nucleus"/>
    <property type="evidence" value="ECO:0007669"/>
    <property type="project" value="UniProtKB-SubCell"/>
</dbReference>
<proteinExistence type="predicted"/>
<feature type="domain" description="WRKY" evidence="8">
    <location>
        <begin position="236"/>
        <end position="302"/>
    </location>
</feature>
<dbReference type="InterPro" id="IPR003657">
    <property type="entry name" value="WRKY_dom"/>
</dbReference>
<keyword evidence="3" id="KW-0238">DNA-binding</keyword>
<keyword evidence="10" id="KW-1185">Reference proteome</keyword>
<dbReference type="Gene3D" id="2.20.25.80">
    <property type="entry name" value="WRKY domain"/>
    <property type="match status" value="1"/>
</dbReference>
<dbReference type="PROSITE" id="PS50811">
    <property type="entry name" value="WRKY"/>
    <property type="match status" value="1"/>
</dbReference>
<dbReference type="InterPro" id="IPR036576">
    <property type="entry name" value="WRKY_dom_sf"/>
</dbReference>